<dbReference type="Gene3D" id="3.60.10.10">
    <property type="entry name" value="Endonuclease/exonuclease/phosphatase"/>
    <property type="match status" value="1"/>
</dbReference>
<evidence type="ECO:0000313" key="3">
    <source>
        <dbReference type="Proteomes" id="UP000279307"/>
    </source>
</evidence>
<dbReference type="PANTHER" id="PTHR33273">
    <property type="entry name" value="DOMAIN-CONTAINING PROTEIN, PUTATIVE-RELATED"/>
    <property type="match status" value="1"/>
</dbReference>
<protein>
    <recommendedName>
        <fullName evidence="1">Endonuclease/exonuclease/phosphatase domain-containing protein</fullName>
    </recommendedName>
</protein>
<dbReference type="AlphaFoldDB" id="A0A3L8DXE7"/>
<evidence type="ECO:0000313" key="2">
    <source>
        <dbReference type="EMBL" id="RLU25046.1"/>
    </source>
</evidence>
<evidence type="ECO:0000259" key="1">
    <source>
        <dbReference type="Pfam" id="PF14529"/>
    </source>
</evidence>
<organism evidence="2 3">
    <name type="scientific">Ooceraea biroi</name>
    <name type="common">Clonal raider ant</name>
    <name type="synonym">Cerapachys biroi</name>
    <dbReference type="NCBI Taxonomy" id="2015173"/>
    <lineage>
        <taxon>Eukaryota</taxon>
        <taxon>Metazoa</taxon>
        <taxon>Ecdysozoa</taxon>
        <taxon>Arthropoda</taxon>
        <taxon>Hexapoda</taxon>
        <taxon>Insecta</taxon>
        <taxon>Pterygota</taxon>
        <taxon>Neoptera</taxon>
        <taxon>Endopterygota</taxon>
        <taxon>Hymenoptera</taxon>
        <taxon>Apocrita</taxon>
        <taxon>Aculeata</taxon>
        <taxon>Formicoidea</taxon>
        <taxon>Formicidae</taxon>
        <taxon>Dorylinae</taxon>
        <taxon>Ooceraea</taxon>
    </lineage>
</organism>
<name>A0A3L8DXE7_OOCBI</name>
<dbReference type="InterPro" id="IPR005135">
    <property type="entry name" value="Endo/exonuclease/phosphatase"/>
</dbReference>
<reference evidence="2 3" key="1">
    <citation type="journal article" date="2018" name="Genome Res.">
        <title>The genomic architecture and molecular evolution of ant odorant receptors.</title>
        <authorList>
            <person name="McKenzie S.K."/>
            <person name="Kronauer D.J.C."/>
        </authorList>
    </citation>
    <scope>NUCLEOTIDE SEQUENCE [LARGE SCALE GENOMIC DNA]</scope>
    <source>
        <strain evidence="2">Clonal line C1</strain>
    </source>
</reference>
<proteinExistence type="predicted"/>
<accession>A0A3L8DXE7</accession>
<dbReference type="PANTHER" id="PTHR33273:SF4">
    <property type="entry name" value="ENDONUCLEASE_EXONUCLEASE_PHOSPHATASE DOMAIN-CONTAINING PROTEIN"/>
    <property type="match status" value="1"/>
</dbReference>
<feature type="domain" description="Endonuclease/exonuclease/phosphatase" evidence="1">
    <location>
        <begin position="1"/>
        <end position="120"/>
    </location>
</feature>
<dbReference type="SUPFAM" id="SSF56219">
    <property type="entry name" value="DNase I-like"/>
    <property type="match status" value="1"/>
</dbReference>
<dbReference type="InterPro" id="IPR036691">
    <property type="entry name" value="Endo/exonu/phosph_ase_sf"/>
</dbReference>
<dbReference type="EMBL" id="QOIP01000003">
    <property type="protein sequence ID" value="RLU25046.1"/>
    <property type="molecule type" value="Genomic_DNA"/>
</dbReference>
<dbReference type="Pfam" id="PF14529">
    <property type="entry name" value="Exo_endo_phos_2"/>
    <property type="match status" value="1"/>
</dbReference>
<dbReference type="OrthoDB" id="7554610at2759"/>
<gene>
    <name evidence="2" type="ORF">DMN91_003138</name>
</gene>
<dbReference type="GO" id="GO:0003824">
    <property type="term" value="F:catalytic activity"/>
    <property type="evidence" value="ECO:0007669"/>
    <property type="project" value="InterPro"/>
</dbReference>
<comment type="caution">
    <text evidence="2">The sequence shown here is derived from an EMBL/GenBank/DDBJ whole genome shotgun (WGS) entry which is preliminary data.</text>
</comment>
<sequence length="259" mass="29580">MYVVSVYVSPNRDFAEFCAVLNSLSVFIGPVRDRVVICGDFNAKFLTWGGSTTDRRGSELEGWLAQLDLRVGNIGAVPTCVKPQGSSIVDLTLVFPAFLTHLQDWRVLSEEESLSDHRYLRFSIGADFRVLGGRGYRRYPAWNFKSFDLPSFSAVLDFKSYLFDDTRAVDSMVRWVNDTMVEACDLAARRSGPRPSCTSAHWWCDEVVTVRRACIAALRKWKRALRRRRSVEVTNELQAHYRLARGRLRDEIRKAKAQS</sequence>
<dbReference type="Proteomes" id="UP000279307">
    <property type="component" value="Chromosome 3"/>
</dbReference>